<keyword evidence="2" id="KW-0378">Hydrolase</keyword>
<protein>
    <submittedName>
        <fullName evidence="2">Alpha/beta fold hydrolase</fullName>
    </submittedName>
</protein>
<dbReference type="PANTHER" id="PTHR43798">
    <property type="entry name" value="MONOACYLGLYCEROL LIPASE"/>
    <property type="match status" value="1"/>
</dbReference>
<name>A0A942T716_9BACI</name>
<dbReference type="Pfam" id="PF12697">
    <property type="entry name" value="Abhydrolase_6"/>
    <property type="match status" value="1"/>
</dbReference>
<dbReference type="GO" id="GO:0016020">
    <property type="term" value="C:membrane"/>
    <property type="evidence" value="ECO:0007669"/>
    <property type="project" value="TreeGrafter"/>
</dbReference>
<dbReference type="InterPro" id="IPR029058">
    <property type="entry name" value="AB_hydrolase_fold"/>
</dbReference>
<reference evidence="2" key="1">
    <citation type="submission" date="2021-05" db="EMBL/GenBank/DDBJ databases">
        <title>Novel Bacillus species.</title>
        <authorList>
            <person name="Liu G."/>
        </authorList>
    </citation>
    <scope>NUCLEOTIDE SEQUENCE</scope>
    <source>
        <strain evidence="2">FJAT-50051</strain>
    </source>
</reference>
<dbReference type="PANTHER" id="PTHR43798:SF33">
    <property type="entry name" value="HYDROLASE, PUTATIVE (AFU_ORTHOLOGUE AFUA_2G14860)-RELATED"/>
    <property type="match status" value="1"/>
</dbReference>
<organism evidence="2">
    <name type="scientific">Neobacillus citreus</name>
    <dbReference type="NCBI Taxonomy" id="2833578"/>
    <lineage>
        <taxon>Bacteria</taxon>
        <taxon>Bacillati</taxon>
        <taxon>Bacillota</taxon>
        <taxon>Bacilli</taxon>
        <taxon>Bacillales</taxon>
        <taxon>Bacillaceae</taxon>
        <taxon>Neobacillus</taxon>
    </lineage>
</organism>
<feature type="domain" description="AB hydrolase-1" evidence="1">
    <location>
        <begin position="22"/>
        <end position="238"/>
    </location>
</feature>
<accession>A0A942T716</accession>
<dbReference type="GO" id="GO:0016787">
    <property type="term" value="F:hydrolase activity"/>
    <property type="evidence" value="ECO:0007669"/>
    <property type="project" value="UniProtKB-KW"/>
</dbReference>
<comment type="caution">
    <text evidence="2">The sequence shown here is derived from an EMBL/GenBank/DDBJ whole genome shotgun (WGS) entry which is preliminary data.</text>
</comment>
<dbReference type="Gene3D" id="3.40.50.1820">
    <property type="entry name" value="alpha/beta hydrolase"/>
    <property type="match status" value="1"/>
</dbReference>
<sequence>MWFDAGMRLNVEVHGQGPRSAVLLHGMTGSHESWWRVAPLLVSAGYRVLAVDLPGHGRSPSDDTMTLDRAARAIAESVSDACGSTPDLAMGHSYGGLLLAAAVNAGVLTPGLSVYVDAPFTMRGGWDRAELVARYEEDKRSRTHEALRASRPYYSDRDCVVEARAAERFDPATAAAPATGPASSFMPEPGSIIVRADPSSYVDDATAELHRRRGVTVRDVPGAAHAVWYSHFDEFVAALPDVFR</sequence>
<dbReference type="InterPro" id="IPR000073">
    <property type="entry name" value="AB_hydrolase_1"/>
</dbReference>
<evidence type="ECO:0000313" key="2">
    <source>
        <dbReference type="EMBL" id="MBS4187574.1"/>
    </source>
</evidence>
<proteinExistence type="predicted"/>
<dbReference type="SUPFAM" id="SSF53474">
    <property type="entry name" value="alpha/beta-Hydrolases"/>
    <property type="match status" value="1"/>
</dbReference>
<dbReference type="EMBL" id="JAGYPE010000008">
    <property type="protein sequence ID" value="MBS4187574.1"/>
    <property type="molecule type" value="Genomic_DNA"/>
</dbReference>
<evidence type="ECO:0000259" key="1">
    <source>
        <dbReference type="Pfam" id="PF12697"/>
    </source>
</evidence>
<dbReference type="AlphaFoldDB" id="A0A942T716"/>
<dbReference type="InterPro" id="IPR050266">
    <property type="entry name" value="AB_hydrolase_sf"/>
</dbReference>
<gene>
    <name evidence="2" type="ORF">KHB02_40065</name>
</gene>